<dbReference type="InterPro" id="IPR010982">
    <property type="entry name" value="Lambda_DNA-bd_dom_sf"/>
</dbReference>
<comment type="caution">
    <text evidence="6">The sequence shown here is derived from an EMBL/GenBank/DDBJ whole genome shotgun (WGS) entry which is preliminary data.</text>
</comment>
<evidence type="ECO:0000256" key="1">
    <source>
        <dbReference type="ARBA" id="ARBA00023015"/>
    </source>
</evidence>
<protein>
    <submittedName>
        <fullName evidence="6">LacI family DNA-binding transcriptional regulator</fullName>
    </submittedName>
</protein>
<dbReference type="InterPro" id="IPR000843">
    <property type="entry name" value="HTH_LacI"/>
</dbReference>
<dbReference type="SMART" id="SM00354">
    <property type="entry name" value="HTH_LACI"/>
    <property type="match status" value="1"/>
</dbReference>
<accession>A0ABU4WDR2</accession>
<evidence type="ECO:0000313" key="6">
    <source>
        <dbReference type="EMBL" id="MDX8337162.1"/>
    </source>
</evidence>
<evidence type="ECO:0000313" key="7">
    <source>
        <dbReference type="Proteomes" id="UP001279681"/>
    </source>
</evidence>
<keyword evidence="7" id="KW-1185">Reference proteome</keyword>
<evidence type="ECO:0000259" key="4">
    <source>
        <dbReference type="PROSITE" id="PS50932"/>
    </source>
</evidence>
<dbReference type="Pfam" id="PF00356">
    <property type="entry name" value="LacI"/>
    <property type="match status" value="1"/>
</dbReference>
<reference evidence="7" key="1">
    <citation type="submission" date="2023-07" db="EMBL/GenBank/DDBJ databases">
        <authorList>
            <person name="Colorado M.A."/>
            <person name="Villamil L.M."/>
            <person name="Melo J.F."/>
            <person name="Rodriguez J.A."/>
            <person name="Ruiz R.Y."/>
        </authorList>
    </citation>
    <scope>NUCLEOTIDE SEQUENCE [LARGE SCALE GENOMIC DNA]</scope>
    <source>
        <strain evidence="7">C33</strain>
    </source>
</reference>
<dbReference type="PANTHER" id="PTHR30146:SF144">
    <property type="entry name" value="LACI-FAMILY TRANSCRIPTION REGULATOR"/>
    <property type="match status" value="1"/>
</dbReference>
<organism evidence="6 7">
    <name type="scientific">Candidatus Cetobacterium colombiensis</name>
    <dbReference type="NCBI Taxonomy" id="3073100"/>
    <lineage>
        <taxon>Bacteria</taxon>
        <taxon>Fusobacteriati</taxon>
        <taxon>Fusobacteriota</taxon>
        <taxon>Fusobacteriia</taxon>
        <taxon>Fusobacteriales</taxon>
        <taxon>Fusobacteriaceae</taxon>
        <taxon>Cetobacterium</taxon>
    </lineage>
</organism>
<gene>
    <name evidence="6" type="ORF">RFV38_11780</name>
</gene>
<evidence type="ECO:0000256" key="3">
    <source>
        <dbReference type="ARBA" id="ARBA00023163"/>
    </source>
</evidence>
<dbReference type="Gene3D" id="1.10.260.40">
    <property type="entry name" value="lambda repressor-like DNA-binding domains"/>
    <property type="match status" value="1"/>
</dbReference>
<keyword evidence="3" id="KW-0804">Transcription</keyword>
<dbReference type="SUPFAM" id="SSF47413">
    <property type="entry name" value="lambda repressor-like DNA-binding domains"/>
    <property type="match status" value="1"/>
</dbReference>
<dbReference type="PROSITE" id="PS50932">
    <property type="entry name" value="HTH_LACI_2"/>
    <property type="match status" value="1"/>
</dbReference>
<evidence type="ECO:0000256" key="2">
    <source>
        <dbReference type="ARBA" id="ARBA00023125"/>
    </source>
</evidence>
<sequence>MLKQEDIAKLAGVSRTTVSRVLNNEENVKEDTRNKILKIIETHGYEKNYISSTLASKNEKIVYVFLLKSIVGHYSKELKRGLEAIESENRKFGYKIEIIETSIDEPEAQLEELDKVLNTKKPAGIIITPLLKDKILKRAKKNSKVKFLSLDNSLCKNISHIGANYYNSGQISGDIIKGILRENENVLILKFPGDKISAEEYYKGFASSIQKEQIEVVDVQKNILEKENFLKDYLHENIKGIFFNRYTFEILEKNKDLLKKENSYKIVAIAGNPLVNDYVKNEIVYASINEQFSTIGYNAGKMMFEALYKDKKNVEHEFIKPIVAFKSLI</sequence>
<keyword evidence="1" id="KW-0805">Transcription regulation</keyword>
<name>A0ABU4WDR2_9FUSO</name>
<dbReference type="GO" id="GO:0003677">
    <property type="term" value="F:DNA binding"/>
    <property type="evidence" value="ECO:0007669"/>
    <property type="project" value="UniProtKB-KW"/>
</dbReference>
<keyword evidence="2 6" id="KW-0238">DNA-binding</keyword>
<feature type="domain" description="HTH lacI-type" evidence="4">
    <location>
        <begin position="2"/>
        <end position="56"/>
    </location>
</feature>
<dbReference type="PANTHER" id="PTHR30146">
    <property type="entry name" value="LACI-RELATED TRANSCRIPTIONAL REPRESSOR"/>
    <property type="match status" value="1"/>
</dbReference>
<dbReference type="PROSITE" id="PS50943">
    <property type="entry name" value="HTH_CROC1"/>
    <property type="match status" value="1"/>
</dbReference>
<dbReference type="Proteomes" id="UP001279681">
    <property type="component" value="Unassembled WGS sequence"/>
</dbReference>
<feature type="domain" description="HTH cro/C1-type" evidence="5">
    <location>
        <begin position="2"/>
        <end position="50"/>
    </location>
</feature>
<dbReference type="InterPro" id="IPR001387">
    <property type="entry name" value="Cro/C1-type_HTH"/>
</dbReference>
<dbReference type="EMBL" id="JAVIKH010000022">
    <property type="protein sequence ID" value="MDX8337162.1"/>
    <property type="molecule type" value="Genomic_DNA"/>
</dbReference>
<evidence type="ECO:0000259" key="5">
    <source>
        <dbReference type="PROSITE" id="PS50943"/>
    </source>
</evidence>
<dbReference type="RefSeq" id="WP_320314516.1">
    <property type="nucleotide sequence ID" value="NZ_JAVIKH010000022.1"/>
</dbReference>
<proteinExistence type="predicted"/>
<dbReference type="Gene3D" id="3.40.50.2300">
    <property type="match status" value="2"/>
</dbReference>
<dbReference type="Pfam" id="PF13407">
    <property type="entry name" value="Peripla_BP_4"/>
    <property type="match status" value="1"/>
</dbReference>
<dbReference type="InterPro" id="IPR025997">
    <property type="entry name" value="SBP_2_dom"/>
</dbReference>
<dbReference type="SUPFAM" id="SSF53822">
    <property type="entry name" value="Periplasmic binding protein-like I"/>
    <property type="match status" value="1"/>
</dbReference>
<dbReference type="InterPro" id="IPR028082">
    <property type="entry name" value="Peripla_BP_I"/>
</dbReference>
<dbReference type="CDD" id="cd01392">
    <property type="entry name" value="HTH_LacI"/>
    <property type="match status" value="1"/>
</dbReference>